<dbReference type="FunFam" id="1.10.1540.10:FF:000001">
    <property type="entry name" value="neurobeachin isoform X1"/>
    <property type="match status" value="1"/>
</dbReference>
<feature type="domain" description="BEACH" evidence="4">
    <location>
        <begin position="287"/>
        <end position="575"/>
    </location>
</feature>
<keyword evidence="2" id="KW-0677">Repeat</keyword>
<name>A0A0P4W6Q1_SCYOL</name>
<protein>
    <submittedName>
        <fullName evidence="6">Uncharacterized protein</fullName>
    </submittedName>
</protein>
<dbReference type="CDD" id="cd00200">
    <property type="entry name" value="WD40"/>
    <property type="match status" value="1"/>
</dbReference>
<dbReference type="Pfam" id="PF00400">
    <property type="entry name" value="WD40"/>
    <property type="match status" value="3"/>
</dbReference>
<keyword evidence="1 3" id="KW-0853">WD repeat</keyword>
<reference evidence="6" key="1">
    <citation type="submission" date="2015-09" db="EMBL/GenBank/DDBJ databases">
        <title>Scylla olivacea transcriptome.</title>
        <authorList>
            <person name="Ikhwanuddin M."/>
        </authorList>
    </citation>
    <scope>NUCLEOTIDE SEQUENCE</scope>
</reference>
<dbReference type="CDD" id="cd01201">
    <property type="entry name" value="PH_BEACH"/>
    <property type="match status" value="1"/>
</dbReference>
<dbReference type="InterPro" id="IPR024977">
    <property type="entry name" value="Apc4-like_WD40_dom"/>
</dbReference>
<dbReference type="Gene3D" id="1.10.1540.10">
    <property type="entry name" value="BEACH domain"/>
    <property type="match status" value="1"/>
</dbReference>
<dbReference type="InterPro" id="IPR036322">
    <property type="entry name" value="WD40_repeat_dom_sf"/>
</dbReference>
<dbReference type="EMBL" id="GDRN01082226">
    <property type="protein sequence ID" value="JAI61876.1"/>
    <property type="molecule type" value="Transcribed_RNA"/>
</dbReference>
<feature type="repeat" description="WD" evidence="3">
    <location>
        <begin position="898"/>
        <end position="934"/>
    </location>
</feature>
<accession>A0A0P4W6Q1</accession>
<dbReference type="Gene3D" id="2.130.10.10">
    <property type="entry name" value="YVTN repeat-like/Quinoprotein amine dehydrogenase"/>
    <property type="match status" value="3"/>
</dbReference>
<dbReference type="Pfam" id="PF25400">
    <property type="entry name" value="PH_FAN"/>
    <property type="match status" value="1"/>
</dbReference>
<evidence type="ECO:0000313" key="6">
    <source>
        <dbReference type="EMBL" id="JAI61876.1"/>
    </source>
</evidence>
<dbReference type="InterPro" id="IPR057496">
    <property type="entry name" value="FAN-like_PH"/>
</dbReference>
<evidence type="ECO:0000256" key="2">
    <source>
        <dbReference type="ARBA" id="ARBA00022737"/>
    </source>
</evidence>
<dbReference type="Pfam" id="PF12894">
    <property type="entry name" value="ANAPC4_WD40"/>
    <property type="match status" value="1"/>
</dbReference>
<dbReference type="SUPFAM" id="SSF81837">
    <property type="entry name" value="BEACH domain"/>
    <property type="match status" value="1"/>
</dbReference>
<sequence length="934" mass="103986">MEGVERFSLLLLEAGEIYFEDYAAIYLLPREVPAALNTWEAKFESGTIRGRLKVCSKSLVFDPRDSRAPIIKFPYRGIEVIEETISSHANDLMFNGEEVVRVVEARSNLTVEMLERGVLQPYRFCREVRTHQFQLIYAEVSAVLPQVSQLHRASTLPPNDQNTMVQAIVRSRQQRKRFDRALLTDLSEKEVYEGLACKVTPLVTNPGTVLVTDAVLYFQSHNNAEKHPVIRINLGEIRQVIKRRYLLRQVGLEVFCREHCMVKHLLLVFKKCEERDLVYEVLVTQPGVSLDLQAQDNMTFQWQAGAVSNYDYLCYLNSQADRSENDLTQYPVFPWVVADYTSADLDLSDPAVYRDLTKPVGALNEERLSRLKERCKDMPEPRFLYGSHYSTPGFVLYYLVRQHPQYMLCLQNGRFDHPDRMFNSLKETWENVTANPSDFKELIPQFYNPDTTPEFLINASNIDFGVRQNGKPVGDVELPPWAKGDPSRVVRVLRDALESEVVSASLHHWIDLVFGYKQRGEEAEKADNVFYHLCYEGSVDLGAVTDLNDRLALEVQITEFGQVPKQLFSRPHPARCSTPHLPLHCGPVLGGRASPVGDEEEASIGAGAVPGDVWQCLGSLQVVGESRVHREAVMGLSFICDSTKIMSVGRDALAKLLSLPSLEQVRSVRVGSMAVSCCQHVPDTKTVLVGSWDNNVYRYSLEYGQVSLLLRAHSDAISCLQWMDGTLVTGSLDCTARVWSLEVSASSESAMAAVSAGQNILGEMDHDSPVLSLALHPSGTLLATGTEEGQVALWELPHGECRHLVHSHEGRVWAVAWSGVAAVSGVSGVGTEDRVLSAGQDGRLVILEADGGKRVCVHHLHQPVRCVVWDGQRLVVCGMTSGDLLVFDMGAGKVIIKLSAHQGAISSLALTSDLRYLATGGEDRRVKLWGVTSE</sequence>
<dbReference type="PANTHER" id="PTHR13743">
    <property type="entry name" value="BEIGE/BEACH-RELATED"/>
    <property type="match status" value="1"/>
</dbReference>
<dbReference type="Gene3D" id="2.30.29.30">
    <property type="entry name" value="Pleckstrin-homology domain (PH domain)/Phosphotyrosine-binding domain (PTB)"/>
    <property type="match status" value="1"/>
</dbReference>
<evidence type="ECO:0000259" key="4">
    <source>
        <dbReference type="PROSITE" id="PS50197"/>
    </source>
</evidence>
<dbReference type="InterPro" id="IPR001680">
    <property type="entry name" value="WD40_rpt"/>
</dbReference>
<dbReference type="PANTHER" id="PTHR13743:SF123">
    <property type="entry name" value="PROTEIN FAN"/>
    <property type="match status" value="1"/>
</dbReference>
<dbReference type="PROSITE" id="PS51783">
    <property type="entry name" value="PH_BEACH"/>
    <property type="match status" value="1"/>
</dbReference>
<dbReference type="AlphaFoldDB" id="A0A0P4W6Q1"/>
<dbReference type="CDD" id="cd06071">
    <property type="entry name" value="Beach"/>
    <property type="match status" value="1"/>
</dbReference>
<proteinExistence type="predicted"/>
<dbReference type="Pfam" id="PF02138">
    <property type="entry name" value="Beach"/>
    <property type="match status" value="1"/>
</dbReference>
<dbReference type="InterPro" id="IPR015943">
    <property type="entry name" value="WD40/YVTN_repeat-like_dom_sf"/>
</dbReference>
<dbReference type="InterPro" id="IPR036372">
    <property type="entry name" value="BEACH_dom_sf"/>
</dbReference>
<dbReference type="InterPro" id="IPR011993">
    <property type="entry name" value="PH-like_dom_sf"/>
</dbReference>
<dbReference type="InterPro" id="IPR023362">
    <property type="entry name" value="PH-BEACH_dom"/>
</dbReference>
<dbReference type="InterPro" id="IPR050865">
    <property type="entry name" value="BEACH_Domain"/>
</dbReference>
<evidence type="ECO:0000256" key="3">
    <source>
        <dbReference type="PROSITE-ProRule" id="PRU00221"/>
    </source>
</evidence>
<dbReference type="PROSITE" id="PS50197">
    <property type="entry name" value="BEACH"/>
    <property type="match status" value="1"/>
</dbReference>
<dbReference type="SMART" id="SM01026">
    <property type="entry name" value="Beach"/>
    <property type="match status" value="1"/>
</dbReference>
<feature type="repeat" description="WD" evidence="3">
    <location>
        <begin position="763"/>
        <end position="804"/>
    </location>
</feature>
<evidence type="ECO:0000256" key="1">
    <source>
        <dbReference type="ARBA" id="ARBA00022574"/>
    </source>
</evidence>
<dbReference type="InterPro" id="IPR000409">
    <property type="entry name" value="BEACH_dom"/>
</dbReference>
<dbReference type="PROSITE" id="PS50294">
    <property type="entry name" value="WD_REPEATS_REGION"/>
    <property type="match status" value="3"/>
</dbReference>
<organism evidence="6">
    <name type="scientific">Scylla olivacea</name>
    <name type="common">Orange mud crab</name>
    <name type="synonym">Cancer olivacea</name>
    <dbReference type="NCBI Taxonomy" id="85551"/>
    <lineage>
        <taxon>Eukaryota</taxon>
        <taxon>Metazoa</taxon>
        <taxon>Ecdysozoa</taxon>
        <taxon>Arthropoda</taxon>
        <taxon>Crustacea</taxon>
        <taxon>Multicrustacea</taxon>
        <taxon>Malacostraca</taxon>
        <taxon>Eumalacostraca</taxon>
        <taxon>Eucarida</taxon>
        <taxon>Decapoda</taxon>
        <taxon>Pleocyemata</taxon>
        <taxon>Brachyura</taxon>
        <taxon>Eubrachyura</taxon>
        <taxon>Portunoidea</taxon>
        <taxon>Portunidae</taxon>
        <taxon>Portuninae</taxon>
        <taxon>Scylla</taxon>
    </lineage>
</organism>
<feature type="domain" description="BEACH-type PH" evidence="5">
    <location>
        <begin position="185"/>
        <end position="283"/>
    </location>
</feature>
<feature type="repeat" description="WD" evidence="3">
    <location>
        <begin position="710"/>
        <end position="749"/>
    </location>
</feature>
<evidence type="ECO:0000259" key="5">
    <source>
        <dbReference type="PROSITE" id="PS51783"/>
    </source>
</evidence>
<dbReference type="PROSITE" id="PS50082">
    <property type="entry name" value="WD_REPEATS_2"/>
    <property type="match status" value="3"/>
</dbReference>
<dbReference type="SUPFAM" id="SSF50978">
    <property type="entry name" value="WD40 repeat-like"/>
    <property type="match status" value="1"/>
</dbReference>
<dbReference type="SMART" id="SM00320">
    <property type="entry name" value="WD40"/>
    <property type="match status" value="7"/>
</dbReference>
<dbReference type="SUPFAM" id="SSF50729">
    <property type="entry name" value="PH domain-like"/>
    <property type="match status" value="1"/>
</dbReference>
<dbReference type="Pfam" id="PF14844">
    <property type="entry name" value="PH_BEACH"/>
    <property type="match status" value="1"/>
</dbReference>